<proteinExistence type="predicted"/>
<evidence type="ECO:0000313" key="1">
    <source>
        <dbReference type="EMBL" id="TFK33770.1"/>
    </source>
</evidence>
<dbReference type="EMBL" id="ML213642">
    <property type="protein sequence ID" value="TFK33770.1"/>
    <property type="molecule type" value="Genomic_DNA"/>
</dbReference>
<dbReference type="Proteomes" id="UP000308652">
    <property type="component" value="Unassembled WGS sequence"/>
</dbReference>
<name>A0A5C3LLP2_9AGAR</name>
<dbReference type="AlphaFoldDB" id="A0A5C3LLP2"/>
<dbReference type="STRING" id="68775.A0A5C3LLP2"/>
<accession>A0A5C3LLP2</accession>
<reference evidence="1 2" key="1">
    <citation type="journal article" date="2019" name="Nat. Ecol. Evol.">
        <title>Megaphylogeny resolves global patterns of mushroom evolution.</title>
        <authorList>
            <person name="Varga T."/>
            <person name="Krizsan K."/>
            <person name="Foldi C."/>
            <person name="Dima B."/>
            <person name="Sanchez-Garcia M."/>
            <person name="Sanchez-Ramirez S."/>
            <person name="Szollosi G.J."/>
            <person name="Szarkandi J.G."/>
            <person name="Papp V."/>
            <person name="Albert L."/>
            <person name="Andreopoulos W."/>
            <person name="Angelini C."/>
            <person name="Antonin V."/>
            <person name="Barry K.W."/>
            <person name="Bougher N.L."/>
            <person name="Buchanan P."/>
            <person name="Buyck B."/>
            <person name="Bense V."/>
            <person name="Catcheside P."/>
            <person name="Chovatia M."/>
            <person name="Cooper J."/>
            <person name="Damon W."/>
            <person name="Desjardin D."/>
            <person name="Finy P."/>
            <person name="Geml J."/>
            <person name="Haridas S."/>
            <person name="Hughes K."/>
            <person name="Justo A."/>
            <person name="Karasinski D."/>
            <person name="Kautmanova I."/>
            <person name="Kiss B."/>
            <person name="Kocsube S."/>
            <person name="Kotiranta H."/>
            <person name="LaButti K.M."/>
            <person name="Lechner B.E."/>
            <person name="Liimatainen K."/>
            <person name="Lipzen A."/>
            <person name="Lukacs Z."/>
            <person name="Mihaltcheva S."/>
            <person name="Morgado L.N."/>
            <person name="Niskanen T."/>
            <person name="Noordeloos M.E."/>
            <person name="Ohm R.A."/>
            <person name="Ortiz-Santana B."/>
            <person name="Ovrebo C."/>
            <person name="Racz N."/>
            <person name="Riley R."/>
            <person name="Savchenko A."/>
            <person name="Shiryaev A."/>
            <person name="Soop K."/>
            <person name="Spirin V."/>
            <person name="Szebenyi C."/>
            <person name="Tomsovsky M."/>
            <person name="Tulloss R.E."/>
            <person name="Uehling J."/>
            <person name="Grigoriev I.V."/>
            <person name="Vagvolgyi C."/>
            <person name="Papp T."/>
            <person name="Martin F.M."/>
            <person name="Miettinen O."/>
            <person name="Hibbett D.S."/>
            <person name="Nagy L.G."/>
        </authorList>
    </citation>
    <scope>NUCLEOTIDE SEQUENCE [LARGE SCALE GENOMIC DNA]</scope>
    <source>
        <strain evidence="1 2">CBS 166.37</strain>
    </source>
</reference>
<organism evidence="1 2">
    <name type="scientific">Crucibulum laeve</name>
    <dbReference type="NCBI Taxonomy" id="68775"/>
    <lineage>
        <taxon>Eukaryota</taxon>
        <taxon>Fungi</taxon>
        <taxon>Dikarya</taxon>
        <taxon>Basidiomycota</taxon>
        <taxon>Agaricomycotina</taxon>
        <taxon>Agaricomycetes</taxon>
        <taxon>Agaricomycetidae</taxon>
        <taxon>Agaricales</taxon>
        <taxon>Agaricineae</taxon>
        <taxon>Nidulariaceae</taxon>
        <taxon>Crucibulum</taxon>
    </lineage>
</organism>
<keyword evidence="2" id="KW-1185">Reference proteome</keyword>
<evidence type="ECO:0000313" key="2">
    <source>
        <dbReference type="Proteomes" id="UP000308652"/>
    </source>
</evidence>
<sequence>MDTVAKYKTKVMENSAYFKHEVIPHICPYFAELVPLLKQWRQLLYIAYAFRAYEYQYIYDIVLELLDKTISSIDDVDDALSIKEVDRRKTGYKSSLDTFQCSNNPTFRVVDQFLPP</sequence>
<protein>
    <submittedName>
        <fullName evidence="1">Uncharacterized protein</fullName>
    </submittedName>
</protein>
<gene>
    <name evidence="1" type="ORF">BDQ12DRAFT_403289</name>
</gene>